<keyword evidence="3" id="KW-1185">Reference proteome</keyword>
<dbReference type="PANTHER" id="PTHR34825:SF1">
    <property type="entry name" value="AAA-ATPASE-LIKE DOMAIN-CONTAINING PROTEIN"/>
    <property type="match status" value="1"/>
</dbReference>
<dbReference type="STRING" id="1754191.A0A1Y1UYQ6"/>
<dbReference type="Pfam" id="PF09820">
    <property type="entry name" value="AAA-ATPase_like"/>
    <property type="match status" value="1"/>
</dbReference>
<dbReference type="EMBL" id="MCFH01000057">
    <property type="protein sequence ID" value="ORX42946.1"/>
    <property type="molecule type" value="Genomic_DNA"/>
</dbReference>
<dbReference type="PANTHER" id="PTHR34825">
    <property type="entry name" value="CONSERVED PROTEIN, WITH A WEAK D-GALACTARATE DEHYDRATASE/ALTRONATE HYDROLASE DOMAIN"/>
    <property type="match status" value="1"/>
</dbReference>
<proteinExistence type="predicted"/>
<protein>
    <recommendedName>
        <fullName evidence="1">AAA-ATPase-like domain-containing protein</fullName>
    </recommendedName>
</protein>
<evidence type="ECO:0000313" key="3">
    <source>
        <dbReference type="Proteomes" id="UP000193719"/>
    </source>
</evidence>
<dbReference type="AlphaFoldDB" id="A0A1Y1UYQ6"/>
<sequence>MPKKVYYGEAYMDVDLDKFYFVDKTRMIQTFINNDRNVYLIVRPRRFGKSLNLSMIQEFFEKPVNRKDLRNGLFDGLEASKNRKNMKDFHKYPVLYLNFKDDDSNNYEDAVRDIKNKISDLFINQRKKIDFKILDKNEQTKWKEIEDKKEDETGLTESV</sequence>
<reference evidence="2 3" key="1">
    <citation type="submission" date="2016-08" db="EMBL/GenBank/DDBJ databases">
        <title>Genomes of anaerobic fungi encode conserved fungal cellulosomes for biomass hydrolysis.</title>
        <authorList>
            <consortium name="DOE Joint Genome Institute"/>
            <person name="Haitjema C.H."/>
            <person name="Gilmore S.P."/>
            <person name="Henske J.K."/>
            <person name="Solomon K.V."/>
            <person name="De Groot R."/>
            <person name="Kuo A."/>
            <person name="Mondo S.J."/>
            <person name="Salamov A.A."/>
            <person name="Labutti K."/>
            <person name="Zhao Z."/>
            <person name="Chiniquy J."/>
            <person name="Barry K."/>
            <person name="Brewer H.M."/>
            <person name="Purvine S.O."/>
            <person name="Wright A.T."/>
            <person name="Boxma B."/>
            <person name="Van Alen T."/>
            <person name="Hackstein J.H."/>
            <person name="Baker S.E."/>
            <person name="Grigoriev I.V."/>
            <person name="O'Malley M.A."/>
        </authorList>
    </citation>
    <scope>NUCLEOTIDE SEQUENCE [LARGE SCALE GENOMIC DNA]</scope>
    <source>
        <strain evidence="3">finn</strain>
    </source>
</reference>
<accession>A0A1Y1UYQ6</accession>
<evidence type="ECO:0000313" key="2">
    <source>
        <dbReference type="EMBL" id="ORX42946.1"/>
    </source>
</evidence>
<evidence type="ECO:0000259" key="1">
    <source>
        <dbReference type="Pfam" id="PF09820"/>
    </source>
</evidence>
<feature type="domain" description="AAA-ATPase-like" evidence="1">
    <location>
        <begin position="11"/>
        <end position="130"/>
    </location>
</feature>
<organism evidence="2 3">
    <name type="scientific">Piromyces finnis</name>
    <dbReference type="NCBI Taxonomy" id="1754191"/>
    <lineage>
        <taxon>Eukaryota</taxon>
        <taxon>Fungi</taxon>
        <taxon>Fungi incertae sedis</taxon>
        <taxon>Chytridiomycota</taxon>
        <taxon>Chytridiomycota incertae sedis</taxon>
        <taxon>Neocallimastigomycetes</taxon>
        <taxon>Neocallimastigales</taxon>
        <taxon>Neocallimastigaceae</taxon>
        <taxon>Piromyces</taxon>
    </lineage>
</organism>
<dbReference type="InterPro" id="IPR018631">
    <property type="entry name" value="AAA-ATPase-like_dom"/>
</dbReference>
<comment type="caution">
    <text evidence="2">The sequence shown here is derived from an EMBL/GenBank/DDBJ whole genome shotgun (WGS) entry which is preliminary data.</text>
</comment>
<reference evidence="2 3" key="2">
    <citation type="submission" date="2016-08" db="EMBL/GenBank/DDBJ databases">
        <title>Pervasive Adenine N6-methylation of Active Genes in Fungi.</title>
        <authorList>
            <consortium name="DOE Joint Genome Institute"/>
            <person name="Mondo S.J."/>
            <person name="Dannebaum R.O."/>
            <person name="Kuo R.C."/>
            <person name="Labutti K."/>
            <person name="Haridas S."/>
            <person name="Kuo A."/>
            <person name="Salamov A."/>
            <person name="Ahrendt S.R."/>
            <person name="Lipzen A."/>
            <person name="Sullivan W."/>
            <person name="Andreopoulos W.B."/>
            <person name="Clum A."/>
            <person name="Lindquist E."/>
            <person name="Daum C."/>
            <person name="Ramamoorthy G.K."/>
            <person name="Gryganskyi A."/>
            <person name="Culley D."/>
            <person name="Magnuson J.K."/>
            <person name="James T.Y."/>
            <person name="O'Malley M.A."/>
            <person name="Stajich J.E."/>
            <person name="Spatafora J.W."/>
            <person name="Visel A."/>
            <person name="Grigoriev I.V."/>
        </authorList>
    </citation>
    <scope>NUCLEOTIDE SEQUENCE [LARGE SCALE GENOMIC DNA]</scope>
    <source>
        <strain evidence="3">finn</strain>
    </source>
</reference>
<gene>
    <name evidence="2" type="ORF">BCR36DRAFT_586883</name>
</gene>
<name>A0A1Y1UYQ6_9FUNG</name>
<dbReference type="Proteomes" id="UP000193719">
    <property type="component" value="Unassembled WGS sequence"/>
</dbReference>